<dbReference type="OMA" id="RAYLIAY"/>
<evidence type="ECO:0000256" key="8">
    <source>
        <dbReference type="ARBA" id="ARBA00022982"/>
    </source>
</evidence>
<dbReference type="AlphaFoldDB" id="A0A8T2TM03"/>
<dbReference type="Gene3D" id="1.10.760.10">
    <property type="entry name" value="Cytochrome c-like domain"/>
    <property type="match status" value="1"/>
</dbReference>
<evidence type="ECO:0000256" key="9">
    <source>
        <dbReference type="ARBA" id="ARBA00023004"/>
    </source>
</evidence>
<dbReference type="GO" id="GO:0020037">
    <property type="term" value="F:heme binding"/>
    <property type="evidence" value="ECO:0007669"/>
    <property type="project" value="InterPro"/>
</dbReference>
<keyword evidence="10 13" id="KW-0496">Mitochondrion</keyword>
<dbReference type="GO" id="GO:0046872">
    <property type="term" value="F:metal ion binding"/>
    <property type="evidence" value="ECO:0007669"/>
    <property type="project" value="UniProtKB-KW"/>
</dbReference>
<keyword evidence="8 13" id="KW-0249">Electron transport</keyword>
<evidence type="ECO:0000313" key="16">
    <source>
        <dbReference type="Proteomes" id="UP000825935"/>
    </source>
</evidence>
<feature type="domain" description="Cytochrome c" evidence="14">
    <location>
        <begin position="10"/>
        <end position="111"/>
    </location>
</feature>
<dbReference type="InterPro" id="IPR036909">
    <property type="entry name" value="Cyt_c-like_dom_sf"/>
</dbReference>
<comment type="function">
    <text evidence="1 13">Electron carrier protein. The oxidized form of the cytochrome c heme group can accept an electron from the heme group of the cytochrome c1 subunit of cytochrome reductase. Cytochrome c then transfers this electron to the cytochrome oxidase complex, the final protein carrier in the mitochondrial electron-transport chain.</text>
</comment>
<comment type="caution">
    <text evidence="15">The sequence shown here is derived from an EMBL/GenBank/DDBJ whole genome shotgun (WGS) entry which is preliminary data.</text>
</comment>
<keyword evidence="4 13" id="KW-0813">Transport</keyword>
<dbReference type="PROSITE" id="PS51007">
    <property type="entry name" value="CYTC"/>
    <property type="match status" value="1"/>
</dbReference>
<keyword evidence="16" id="KW-1185">Reference proteome</keyword>
<dbReference type="GO" id="GO:0005758">
    <property type="term" value="C:mitochondrial intermembrane space"/>
    <property type="evidence" value="ECO:0007669"/>
    <property type="project" value="UniProtKB-SubCell"/>
</dbReference>
<keyword evidence="7 11" id="KW-0479">Metal-binding</keyword>
<evidence type="ECO:0000256" key="3">
    <source>
        <dbReference type="ARBA" id="ARBA00006488"/>
    </source>
</evidence>
<keyword evidence="5 11" id="KW-0349">Heme</keyword>
<dbReference type="OrthoDB" id="449280at2759"/>
<dbReference type="PRINTS" id="PR00604">
    <property type="entry name" value="CYTCHRMECIAB"/>
</dbReference>
<dbReference type="InterPro" id="IPR009056">
    <property type="entry name" value="Cyt_c-like_dom"/>
</dbReference>
<evidence type="ECO:0000256" key="12">
    <source>
        <dbReference type="RuleBase" id="RU004426"/>
    </source>
</evidence>
<dbReference type="Pfam" id="PF00034">
    <property type="entry name" value="Cytochrom_C"/>
    <property type="match status" value="1"/>
</dbReference>
<accession>A0A8T2TM03</accession>
<dbReference type="FunFam" id="1.10.760.10:FF:000001">
    <property type="entry name" value="Cytochrome c iso-1"/>
    <property type="match status" value="1"/>
</dbReference>
<evidence type="ECO:0000256" key="4">
    <source>
        <dbReference type="ARBA" id="ARBA00022448"/>
    </source>
</evidence>
<evidence type="ECO:0000256" key="5">
    <source>
        <dbReference type="ARBA" id="ARBA00022617"/>
    </source>
</evidence>
<evidence type="ECO:0000256" key="11">
    <source>
        <dbReference type="PROSITE-ProRule" id="PRU00433"/>
    </source>
</evidence>
<evidence type="ECO:0000256" key="1">
    <source>
        <dbReference type="ARBA" id="ARBA00002555"/>
    </source>
</evidence>
<evidence type="ECO:0000256" key="2">
    <source>
        <dbReference type="ARBA" id="ARBA00004569"/>
    </source>
</evidence>
<dbReference type="InterPro" id="IPR002327">
    <property type="entry name" value="Cyt_c_1A/1B"/>
</dbReference>
<gene>
    <name evidence="15" type="ORF">KP509_12G070200</name>
</gene>
<evidence type="ECO:0000256" key="7">
    <source>
        <dbReference type="ARBA" id="ARBA00022723"/>
    </source>
</evidence>
<evidence type="ECO:0000256" key="13">
    <source>
        <dbReference type="RuleBase" id="RU004427"/>
    </source>
</evidence>
<protein>
    <recommendedName>
        <fullName evidence="14">Cytochrome c domain-containing protein</fullName>
    </recommendedName>
</protein>
<keyword evidence="9 11" id="KW-0408">Iron</keyword>
<organism evidence="15 16">
    <name type="scientific">Ceratopteris richardii</name>
    <name type="common">Triangle waterfern</name>
    <dbReference type="NCBI Taxonomy" id="49495"/>
    <lineage>
        <taxon>Eukaryota</taxon>
        <taxon>Viridiplantae</taxon>
        <taxon>Streptophyta</taxon>
        <taxon>Embryophyta</taxon>
        <taxon>Tracheophyta</taxon>
        <taxon>Polypodiopsida</taxon>
        <taxon>Polypodiidae</taxon>
        <taxon>Polypodiales</taxon>
        <taxon>Pteridineae</taxon>
        <taxon>Pteridaceae</taxon>
        <taxon>Parkerioideae</taxon>
        <taxon>Ceratopteris</taxon>
    </lineage>
</organism>
<comment type="similarity">
    <text evidence="3 12">Belongs to the cytochrome c family.</text>
</comment>
<evidence type="ECO:0000259" key="14">
    <source>
        <dbReference type="PROSITE" id="PS51007"/>
    </source>
</evidence>
<dbReference type="Proteomes" id="UP000825935">
    <property type="component" value="Chromosome 12"/>
</dbReference>
<evidence type="ECO:0000256" key="6">
    <source>
        <dbReference type="ARBA" id="ARBA00022660"/>
    </source>
</evidence>
<name>A0A8T2TM03_CERRI</name>
<dbReference type="GO" id="GO:0009055">
    <property type="term" value="F:electron transfer activity"/>
    <property type="evidence" value="ECO:0007669"/>
    <property type="project" value="InterPro"/>
</dbReference>
<dbReference type="PANTHER" id="PTHR11961">
    <property type="entry name" value="CYTOCHROME C"/>
    <property type="match status" value="1"/>
</dbReference>
<dbReference type="SUPFAM" id="SSF46626">
    <property type="entry name" value="Cytochrome c"/>
    <property type="match status" value="1"/>
</dbReference>
<evidence type="ECO:0000313" key="15">
    <source>
        <dbReference type="EMBL" id="KAH7423722.1"/>
    </source>
</evidence>
<dbReference type="GO" id="GO:0010336">
    <property type="term" value="P:gibberellic acid homeostasis"/>
    <property type="evidence" value="ECO:0007669"/>
    <property type="project" value="UniProtKB-ARBA"/>
</dbReference>
<comment type="PTM">
    <text evidence="13">Binds 1 heme group per subunit.</text>
</comment>
<reference evidence="15" key="1">
    <citation type="submission" date="2021-08" db="EMBL/GenBank/DDBJ databases">
        <title>WGS assembly of Ceratopteris richardii.</title>
        <authorList>
            <person name="Marchant D.B."/>
            <person name="Chen G."/>
            <person name="Jenkins J."/>
            <person name="Shu S."/>
            <person name="Leebens-Mack J."/>
            <person name="Grimwood J."/>
            <person name="Schmutz J."/>
            <person name="Soltis P."/>
            <person name="Soltis D."/>
            <person name="Chen Z.-H."/>
        </authorList>
    </citation>
    <scope>NUCLEOTIDE SEQUENCE</scope>
    <source>
        <strain evidence="15">Whitten #5841</strain>
        <tissue evidence="15">Leaf</tissue>
    </source>
</reference>
<keyword evidence="6 13" id="KW-0679">Respiratory chain</keyword>
<comment type="subcellular location">
    <subcellularLocation>
        <location evidence="2">Mitochondrion intermembrane space</location>
    </subcellularLocation>
</comment>
<evidence type="ECO:0000256" key="10">
    <source>
        <dbReference type="ARBA" id="ARBA00023128"/>
    </source>
</evidence>
<proteinExistence type="inferred from homology"/>
<dbReference type="EMBL" id="CM035417">
    <property type="protein sequence ID" value="KAH7423722.1"/>
    <property type="molecule type" value="Genomic_DNA"/>
</dbReference>
<sequence length="113" mass="12435">MSSFADAPAGDLISGEKIFRAKCSHCHAIEKDAGHKYGPNLNGLFGRQSGTAVGYSYSAANRNRNVIWGEETLYDYLLDPKKYIPGTKKFIEGLKSAQERADVIAYLKESTKS</sequence>